<organism evidence="1 2">
    <name type="scientific">Neolentinus lepideus HHB14362 ss-1</name>
    <dbReference type="NCBI Taxonomy" id="1314782"/>
    <lineage>
        <taxon>Eukaryota</taxon>
        <taxon>Fungi</taxon>
        <taxon>Dikarya</taxon>
        <taxon>Basidiomycota</taxon>
        <taxon>Agaricomycotina</taxon>
        <taxon>Agaricomycetes</taxon>
        <taxon>Gloeophyllales</taxon>
        <taxon>Gloeophyllaceae</taxon>
        <taxon>Neolentinus</taxon>
    </lineage>
</organism>
<name>A0A165NMF4_9AGAM</name>
<sequence length="561" mass="63265">MKHFQSESSRTTVENAVQSVLQITDLSPMNAASARLLRAKARLAAGRRVGAHEDLEAVLRLEPEHPEASTLLSRRIVIADKPGKYSRSYPMFSVEIWREIALFLPRHDLKTLLQVPHIVSRVASQLLFQKIDLHFVVWEDDEDESQPEVRLDQQLDKWHAQRSADILTRIIIDPAFASLIKTMRIFAPRLSVQQSMAFQTGMLSNALPKMTHLTNFHCTMNPQGLNSVLRVIESSRTKITGLSLKPTNRSCPVSLPNLKVLRKLAVYDLDENASQTYKFIAHNQGTIRELSLKGLFSTLSTEALAIRHLTQLDFSGTIRADRQVFAEILSNGRQLETLRISCILNTAPSAQFRAHRAALPYLKHFAFSIMNISAAVSDPDLFPAISEFLRSRKALVTLHLKAPFKSMQHRLGYDAAVWGVLPSLSSLRSVHITIPKDVAPGLATWLIPRDVTTLSLDGELPELAEMPSFISQLRPGVPPSLRLVAFPQYAVPDVALLVDRGFPMVRVVRLGDDYWTVLRKEDGSVKELEKWPSRRARYSATEWLEWLGCEDALWPEIIDFL</sequence>
<dbReference type="Proteomes" id="UP000076761">
    <property type="component" value="Unassembled WGS sequence"/>
</dbReference>
<dbReference type="Gene3D" id="3.80.10.10">
    <property type="entry name" value="Ribonuclease Inhibitor"/>
    <property type="match status" value="1"/>
</dbReference>
<dbReference type="InterPro" id="IPR011990">
    <property type="entry name" value="TPR-like_helical_dom_sf"/>
</dbReference>
<evidence type="ECO:0000313" key="2">
    <source>
        <dbReference type="Proteomes" id="UP000076761"/>
    </source>
</evidence>
<dbReference type="AlphaFoldDB" id="A0A165NMF4"/>
<proteinExistence type="predicted"/>
<keyword evidence="2" id="KW-1185">Reference proteome</keyword>
<dbReference type="EMBL" id="KV425631">
    <property type="protein sequence ID" value="KZT19845.1"/>
    <property type="molecule type" value="Genomic_DNA"/>
</dbReference>
<reference evidence="1 2" key="1">
    <citation type="journal article" date="2016" name="Mol. Biol. Evol.">
        <title>Comparative Genomics of Early-Diverging Mushroom-Forming Fungi Provides Insights into the Origins of Lignocellulose Decay Capabilities.</title>
        <authorList>
            <person name="Nagy L.G."/>
            <person name="Riley R."/>
            <person name="Tritt A."/>
            <person name="Adam C."/>
            <person name="Daum C."/>
            <person name="Floudas D."/>
            <person name="Sun H."/>
            <person name="Yadav J.S."/>
            <person name="Pangilinan J."/>
            <person name="Larsson K.H."/>
            <person name="Matsuura K."/>
            <person name="Barry K."/>
            <person name="Labutti K."/>
            <person name="Kuo R."/>
            <person name="Ohm R.A."/>
            <person name="Bhattacharya S.S."/>
            <person name="Shirouzu T."/>
            <person name="Yoshinaga Y."/>
            <person name="Martin F.M."/>
            <person name="Grigoriev I.V."/>
            <person name="Hibbett D.S."/>
        </authorList>
    </citation>
    <scope>NUCLEOTIDE SEQUENCE [LARGE SCALE GENOMIC DNA]</scope>
    <source>
        <strain evidence="1 2">HHB14362 ss-1</strain>
    </source>
</reference>
<dbReference type="STRING" id="1314782.A0A165NMF4"/>
<dbReference type="InParanoid" id="A0A165NMF4"/>
<gene>
    <name evidence="1" type="ORF">NEOLEDRAFT_1141447</name>
</gene>
<evidence type="ECO:0000313" key="1">
    <source>
        <dbReference type="EMBL" id="KZT19845.1"/>
    </source>
</evidence>
<dbReference type="InterPro" id="IPR032675">
    <property type="entry name" value="LRR_dom_sf"/>
</dbReference>
<dbReference type="SUPFAM" id="SSF52047">
    <property type="entry name" value="RNI-like"/>
    <property type="match status" value="1"/>
</dbReference>
<accession>A0A165NMF4</accession>
<dbReference type="Gene3D" id="1.25.40.10">
    <property type="entry name" value="Tetratricopeptide repeat domain"/>
    <property type="match status" value="1"/>
</dbReference>
<protein>
    <submittedName>
        <fullName evidence="1">Uncharacterized protein</fullName>
    </submittedName>
</protein>
<dbReference type="OrthoDB" id="2685413at2759"/>